<reference evidence="2 3" key="1">
    <citation type="submission" date="2020-02" db="EMBL/GenBank/DDBJ databases">
        <title>Genome sequences of Thiorhodococcus mannitoliphagus and Thiorhodococcus minor, purple sulfur photosynthetic bacteria in the gammaproteobacterial family, Chromatiaceae.</title>
        <authorList>
            <person name="Aviles F.A."/>
            <person name="Meyer T.E."/>
            <person name="Kyndt J.A."/>
        </authorList>
    </citation>
    <scope>NUCLEOTIDE SEQUENCE [LARGE SCALE GENOMIC DNA]</scope>
    <source>
        <strain evidence="2 3">DSM 11518</strain>
    </source>
</reference>
<evidence type="ECO:0000256" key="1">
    <source>
        <dbReference type="SAM" id="Phobius"/>
    </source>
</evidence>
<name>A0A6M0K9W5_9GAMM</name>
<evidence type="ECO:0000313" key="3">
    <source>
        <dbReference type="Proteomes" id="UP000483379"/>
    </source>
</evidence>
<sequence length="178" mass="20911">MKQASRFMPQYTPLNDGKPFLGWMFIGSVALLFLSAFWKAPVLLVLIPVIAIYSYFDNKRRTNKFLLLATQRKNEGICQFSRSFNCREIDTWVIRAVYEQIQEYVSMNKVSLPLRAEDDLFDLLEIDEEDLDLDLLEEIAQRTGRSMKNTEKNPYYEKVHTLGDLVRFINEQPRIKCT</sequence>
<gene>
    <name evidence="2" type="ORF">G3446_26695</name>
</gene>
<dbReference type="RefSeq" id="WP_164456679.1">
    <property type="nucleotide sequence ID" value="NZ_JAAIJQ010000247.1"/>
</dbReference>
<keyword evidence="3" id="KW-1185">Reference proteome</keyword>
<organism evidence="2 3">
    <name type="scientific">Thiorhodococcus minor</name>
    <dbReference type="NCBI Taxonomy" id="57489"/>
    <lineage>
        <taxon>Bacteria</taxon>
        <taxon>Pseudomonadati</taxon>
        <taxon>Pseudomonadota</taxon>
        <taxon>Gammaproteobacteria</taxon>
        <taxon>Chromatiales</taxon>
        <taxon>Chromatiaceae</taxon>
        <taxon>Thiorhodococcus</taxon>
    </lineage>
</organism>
<dbReference type="AlphaFoldDB" id="A0A6M0K9W5"/>
<evidence type="ECO:0000313" key="2">
    <source>
        <dbReference type="EMBL" id="NEV65365.1"/>
    </source>
</evidence>
<feature type="transmembrane region" description="Helical" evidence="1">
    <location>
        <begin position="20"/>
        <end position="53"/>
    </location>
</feature>
<dbReference type="Proteomes" id="UP000483379">
    <property type="component" value="Unassembled WGS sequence"/>
</dbReference>
<keyword evidence="1" id="KW-1133">Transmembrane helix</keyword>
<keyword evidence="1" id="KW-0472">Membrane</keyword>
<protein>
    <submittedName>
        <fullName evidence="2">Uncharacterized protein</fullName>
    </submittedName>
</protein>
<proteinExistence type="predicted"/>
<comment type="caution">
    <text evidence="2">The sequence shown here is derived from an EMBL/GenBank/DDBJ whole genome shotgun (WGS) entry which is preliminary data.</text>
</comment>
<dbReference type="EMBL" id="JAAIJQ010000247">
    <property type="protein sequence ID" value="NEV65365.1"/>
    <property type="molecule type" value="Genomic_DNA"/>
</dbReference>
<accession>A0A6M0K9W5</accession>
<keyword evidence="1" id="KW-0812">Transmembrane</keyword>